<dbReference type="SUPFAM" id="SSF51735">
    <property type="entry name" value="NAD(P)-binding Rossmann-fold domains"/>
    <property type="match status" value="1"/>
</dbReference>
<dbReference type="Proteomes" id="UP000076727">
    <property type="component" value="Unassembled WGS sequence"/>
</dbReference>
<feature type="domain" description="Enoyl reductase (ER)" evidence="8">
    <location>
        <begin position="123"/>
        <end position="460"/>
    </location>
</feature>
<comment type="cofactor">
    <cofactor evidence="1">
        <name>Zn(2+)</name>
        <dbReference type="ChEBI" id="CHEBI:29105"/>
    </cofactor>
</comment>
<dbReference type="PANTHER" id="PTHR42940:SF3">
    <property type="entry name" value="ALCOHOL DEHYDROGENASE 1-RELATED"/>
    <property type="match status" value="1"/>
</dbReference>
<protein>
    <recommendedName>
        <fullName evidence="3">alcohol dehydrogenase</fullName>
        <ecNumber evidence="3">1.1.1.1</ecNumber>
    </recommendedName>
</protein>
<evidence type="ECO:0000256" key="5">
    <source>
        <dbReference type="ARBA" id="ARBA00022833"/>
    </source>
</evidence>
<dbReference type="InterPro" id="IPR013154">
    <property type="entry name" value="ADH-like_N"/>
</dbReference>
<dbReference type="FunFam" id="3.40.50.720:FF:000039">
    <property type="entry name" value="Alcohol dehydrogenase AdhP"/>
    <property type="match status" value="1"/>
</dbReference>
<comment type="similarity">
    <text evidence="2">Belongs to the zinc-containing alcohol dehydrogenase family.</text>
</comment>
<dbReference type="GO" id="GO:0004022">
    <property type="term" value="F:alcohol dehydrogenase (NAD+) activity"/>
    <property type="evidence" value="ECO:0007669"/>
    <property type="project" value="UniProtKB-EC"/>
</dbReference>
<evidence type="ECO:0000259" key="8">
    <source>
        <dbReference type="SMART" id="SM00829"/>
    </source>
</evidence>
<evidence type="ECO:0000256" key="3">
    <source>
        <dbReference type="ARBA" id="ARBA00013190"/>
    </source>
</evidence>
<evidence type="ECO:0000313" key="9">
    <source>
        <dbReference type="EMBL" id="KZT69907.1"/>
    </source>
</evidence>
<evidence type="ECO:0000256" key="2">
    <source>
        <dbReference type="ARBA" id="ARBA00008072"/>
    </source>
</evidence>
<organism evidence="9 10">
    <name type="scientific">Daedalea quercina L-15889</name>
    <dbReference type="NCBI Taxonomy" id="1314783"/>
    <lineage>
        <taxon>Eukaryota</taxon>
        <taxon>Fungi</taxon>
        <taxon>Dikarya</taxon>
        <taxon>Basidiomycota</taxon>
        <taxon>Agaricomycotina</taxon>
        <taxon>Agaricomycetes</taxon>
        <taxon>Polyporales</taxon>
        <taxon>Fomitopsis</taxon>
    </lineage>
</organism>
<keyword evidence="4" id="KW-0479">Metal-binding</keyword>
<accession>A0A165QTF4</accession>
<dbReference type="EC" id="1.1.1.1" evidence="3"/>
<dbReference type="InterPro" id="IPR013149">
    <property type="entry name" value="ADH-like_C"/>
</dbReference>
<evidence type="ECO:0000313" key="10">
    <source>
        <dbReference type="Proteomes" id="UP000076727"/>
    </source>
</evidence>
<dbReference type="InterPro" id="IPR011032">
    <property type="entry name" value="GroES-like_sf"/>
</dbReference>
<proteinExistence type="inferred from homology"/>
<keyword evidence="10" id="KW-1185">Reference proteome</keyword>
<dbReference type="SMART" id="SM00829">
    <property type="entry name" value="PKS_ER"/>
    <property type="match status" value="1"/>
</dbReference>
<evidence type="ECO:0000256" key="6">
    <source>
        <dbReference type="ARBA" id="ARBA00023002"/>
    </source>
</evidence>
<name>A0A165QTF4_9APHY</name>
<gene>
    <name evidence="9" type="ORF">DAEQUDRAFT_725868</name>
</gene>
<dbReference type="PANTHER" id="PTHR42940">
    <property type="entry name" value="ALCOHOL DEHYDROGENASE 1-RELATED"/>
    <property type="match status" value="1"/>
</dbReference>
<dbReference type="Pfam" id="PF00107">
    <property type="entry name" value="ADH_zinc_N"/>
    <property type="match status" value="1"/>
</dbReference>
<dbReference type="InterPro" id="IPR020843">
    <property type="entry name" value="ER"/>
</dbReference>
<dbReference type="EMBL" id="KV429054">
    <property type="protein sequence ID" value="KZT69907.1"/>
    <property type="molecule type" value="Genomic_DNA"/>
</dbReference>
<evidence type="ECO:0000256" key="4">
    <source>
        <dbReference type="ARBA" id="ARBA00022723"/>
    </source>
</evidence>
<dbReference type="Gene3D" id="3.90.180.10">
    <property type="entry name" value="Medium-chain alcohol dehydrogenases, catalytic domain"/>
    <property type="match status" value="1"/>
</dbReference>
<dbReference type="SUPFAM" id="SSF50129">
    <property type="entry name" value="GroES-like"/>
    <property type="match status" value="1"/>
</dbReference>
<evidence type="ECO:0000256" key="7">
    <source>
        <dbReference type="ARBA" id="ARBA00023027"/>
    </source>
</evidence>
<sequence length="464" mass="50180">MLRTPARRVLWTRRTPRTPLVTRRRILGRPEAVPASPSLTATPVRLPLAPCTSLPTGRPEAPRIYTATSSPLLLHQKHLQPLHLNLTTPYTPTNPIRLYSTSAAMTSPQFQIPKTQKAAIVENENAPLHIVNNHPVRQPEDLKPGECLVRLECSGVCHTDLHARNGDWPLKAKLPLIGGHEGVGNVVAIGAHTQDSPVKLGDRVGIKWLAYSCLDCELCRKGLEQSCPNQQLSGFTTDGTFQQYVVSWVSHVTPIPANMDSFEAASILCAGVTVYRALKYSKTHIGDWVAIPGAGGGLGHLAVQYATAMGLRVLAIDTGAEKRALVKKLGAEAWVDFRESKDIVADIRAATDGQGPHAAVVTAANSAAYAQAVDYLRLGGNLMVVGLPAHAALTADIFFTVVKSISIYGSYVGNRQDAREALDIASRGKVKCFYETRGLDALMETYEGLSKGEVVGRVVLNMRE</sequence>
<dbReference type="STRING" id="1314783.A0A165QTF4"/>
<dbReference type="AlphaFoldDB" id="A0A165QTF4"/>
<keyword evidence="5" id="KW-0862">Zinc</keyword>
<dbReference type="CDD" id="cd08297">
    <property type="entry name" value="CAD3"/>
    <property type="match status" value="1"/>
</dbReference>
<dbReference type="InterPro" id="IPR036291">
    <property type="entry name" value="NAD(P)-bd_dom_sf"/>
</dbReference>
<dbReference type="GO" id="GO:0005737">
    <property type="term" value="C:cytoplasm"/>
    <property type="evidence" value="ECO:0007669"/>
    <property type="project" value="TreeGrafter"/>
</dbReference>
<dbReference type="Gene3D" id="3.40.50.720">
    <property type="entry name" value="NAD(P)-binding Rossmann-like Domain"/>
    <property type="match status" value="1"/>
</dbReference>
<dbReference type="GO" id="GO:0046872">
    <property type="term" value="F:metal ion binding"/>
    <property type="evidence" value="ECO:0007669"/>
    <property type="project" value="UniProtKB-KW"/>
</dbReference>
<keyword evidence="6" id="KW-0560">Oxidoreductase</keyword>
<reference evidence="9 10" key="1">
    <citation type="journal article" date="2016" name="Mol. Biol. Evol.">
        <title>Comparative Genomics of Early-Diverging Mushroom-Forming Fungi Provides Insights into the Origins of Lignocellulose Decay Capabilities.</title>
        <authorList>
            <person name="Nagy L.G."/>
            <person name="Riley R."/>
            <person name="Tritt A."/>
            <person name="Adam C."/>
            <person name="Daum C."/>
            <person name="Floudas D."/>
            <person name="Sun H."/>
            <person name="Yadav J.S."/>
            <person name="Pangilinan J."/>
            <person name="Larsson K.H."/>
            <person name="Matsuura K."/>
            <person name="Barry K."/>
            <person name="Labutti K."/>
            <person name="Kuo R."/>
            <person name="Ohm R.A."/>
            <person name="Bhattacharya S.S."/>
            <person name="Shirouzu T."/>
            <person name="Yoshinaga Y."/>
            <person name="Martin F.M."/>
            <person name="Grigoriev I.V."/>
            <person name="Hibbett D.S."/>
        </authorList>
    </citation>
    <scope>NUCLEOTIDE SEQUENCE [LARGE SCALE GENOMIC DNA]</scope>
    <source>
        <strain evidence="9 10">L-15889</strain>
    </source>
</reference>
<evidence type="ECO:0000256" key="1">
    <source>
        <dbReference type="ARBA" id="ARBA00001947"/>
    </source>
</evidence>
<keyword evidence="7" id="KW-0520">NAD</keyword>
<dbReference type="Pfam" id="PF08240">
    <property type="entry name" value="ADH_N"/>
    <property type="match status" value="1"/>
</dbReference>
<dbReference type="OrthoDB" id="1879366at2759"/>